<sequence>MAQASIPQPVLRPGDVPERIVIEGLLLRRWQAGDREARYRAILASFDHLHAWMDWADNPPTEHQDAERLEEALNWPSDRSYNFAIFDEHEQTILGMAAIHDNLGGKAVEIGYWCHVDHVGRGVITRSARALTQLLLGLDHLARVEIHCDEANVRSAAVARRLGYRLDRIEEDGITAPHESGRSMIWVKER</sequence>
<comment type="caution">
    <text evidence="2">The sequence shown here is derived from an EMBL/GenBank/DDBJ whole genome shotgun (WGS) entry which is preliminary data.</text>
</comment>
<dbReference type="Proteomes" id="UP000053398">
    <property type="component" value="Unassembled WGS sequence"/>
</dbReference>
<dbReference type="PROSITE" id="PS51186">
    <property type="entry name" value="GNAT"/>
    <property type="match status" value="1"/>
</dbReference>
<dbReference type="PANTHER" id="PTHR43441">
    <property type="entry name" value="RIBOSOMAL-PROTEIN-SERINE ACETYLTRANSFERASE"/>
    <property type="match status" value="1"/>
</dbReference>
<dbReference type="InterPro" id="IPR051908">
    <property type="entry name" value="Ribosomal_N-acetyltransferase"/>
</dbReference>
<evidence type="ECO:0000313" key="2">
    <source>
        <dbReference type="EMBL" id="KUN20420.1"/>
    </source>
</evidence>
<dbReference type="GO" id="GO:0005737">
    <property type="term" value="C:cytoplasm"/>
    <property type="evidence" value="ECO:0007669"/>
    <property type="project" value="TreeGrafter"/>
</dbReference>
<keyword evidence="3" id="KW-1185">Reference proteome</keyword>
<proteinExistence type="predicted"/>
<accession>A0A101PZ91</accession>
<dbReference type="GO" id="GO:1990189">
    <property type="term" value="F:protein N-terminal-serine acetyltransferase activity"/>
    <property type="evidence" value="ECO:0007669"/>
    <property type="project" value="TreeGrafter"/>
</dbReference>
<reference evidence="2 3" key="1">
    <citation type="submission" date="2015-10" db="EMBL/GenBank/DDBJ databases">
        <title>Draft genome sequence of Streptomyces corchorusii DSM 40340, type strain for the species Streptomyces corchorusii.</title>
        <authorList>
            <person name="Ruckert C."/>
            <person name="Winkler A."/>
            <person name="Kalinowski J."/>
            <person name="Kampfer P."/>
            <person name="Glaeser S."/>
        </authorList>
    </citation>
    <scope>NUCLEOTIDE SEQUENCE [LARGE SCALE GENOMIC DNA]</scope>
    <source>
        <strain evidence="2 3">DSM 40340</strain>
    </source>
</reference>
<dbReference type="EMBL" id="LMWP01000035">
    <property type="protein sequence ID" value="KUN20420.1"/>
    <property type="molecule type" value="Genomic_DNA"/>
</dbReference>
<evidence type="ECO:0000259" key="1">
    <source>
        <dbReference type="PROSITE" id="PS51186"/>
    </source>
</evidence>
<dbReference type="InterPro" id="IPR000182">
    <property type="entry name" value="GNAT_dom"/>
</dbReference>
<dbReference type="PANTHER" id="PTHR43441:SF3">
    <property type="entry name" value="ACETYLTRANSFERASE"/>
    <property type="match status" value="1"/>
</dbReference>
<feature type="domain" description="N-acetyltransferase" evidence="1">
    <location>
        <begin position="37"/>
        <end position="190"/>
    </location>
</feature>
<dbReference type="InterPro" id="IPR016181">
    <property type="entry name" value="Acyl_CoA_acyltransferase"/>
</dbReference>
<dbReference type="SUPFAM" id="SSF55729">
    <property type="entry name" value="Acyl-CoA N-acyltransferases (Nat)"/>
    <property type="match status" value="1"/>
</dbReference>
<gene>
    <name evidence="2" type="ORF">AQJ11_30025</name>
</gene>
<name>A0A101PZ91_STRCK</name>
<dbReference type="Pfam" id="PF13302">
    <property type="entry name" value="Acetyltransf_3"/>
    <property type="match status" value="1"/>
</dbReference>
<dbReference type="Gene3D" id="3.40.630.30">
    <property type="match status" value="1"/>
</dbReference>
<dbReference type="AlphaFoldDB" id="A0A101PZ91"/>
<protein>
    <submittedName>
        <fullName evidence="2">Acetyltransferase</fullName>
    </submittedName>
</protein>
<keyword evidence="2" id="KW-0808">Transferase</keyword>
<dbReference type="GO" id="GO:0008999">
    <property type="term" value="F:protein-N-terminal-alanine acetyltransferase activity"/>
    <property type="evidence" value="ECO:0007669"/>
    <property type="project" value="TreeGrafter"/>
</dbReference>
<organism evidence="2 3">
    <name type="scientific">Streptomyces corchorusii</name>
    <name type="common">Streptomyces chibaensis</name>
    <dbReference type="NCBI Taxonomy" id="1903"/>
    <lineage>
        <taxon>Bacteria</taxon>
        <taxon>Bacillati</taxon>
        <taxon>Actinomycetota</taxon>
        <taxon>Actinomycetes</taxon>
        <taxon>Kitasatosporales</taxon>
        <taxon>Streptomycetaceae</taxon>
        <taxon>Streptomyces</taxon>
    </lineage>
</organism>
<evidence type="ECO:0000313" key="3">
    <source>
        <dbReference type="Proteomes" id="UP000053398"/>
    </source>
</evidence>
<dbReference type="RefSeq" id="WP_059265243.1">
    <property type="nucleotide sequence ID" value="NZ_KQ948362.1"/>
</dbReference>